<dbReference type="InterPro" id="IPR030678">
    <property type="entry name" value="Peptide/Ni-bd"/>
</dbReference>
<dbReference type="PANTHER" id="PTHR30290">
    <property type="entry name" value="PERIPLASMIC BINDING COMPONENT OF ABC TRANSPORTER"/>
    <property type="match status" value="1"/>
</dbReference>
<evidence type="ECO:0000313" key="7">
    <source>
        <dbReference type="Proteomes" id="UP001595593"/>
    </source>
</evidence>
<name>A0ABV7FYH2_9PROT</name>
<evidence type="ECO:0000256" key="2">
    <source>
        <dbReference type="ARBA" id="ARBA00005695"/>
    </source>
</evidence>
<keyword evidence="3 4" id="KW-0732">Signal</keyword>
<dbReference type="PROSITE" id="PS51318">
    <property type="entry name" value="TAT"/>
    <property type="match status" value="1"/>
</dbReference>
<dbReference type="Pfam" id="PF00496">
    <property type="entry name" value="SBP_bac_5"/>
    <property type="match status" value="1"/>
</dbReference>
<comment type="similarity">
    <text evidence="2">Belongs to the bacterial solute-binding protein 5 family.</text>
</comment>
<reference evidence="7" key="1">
    <citation type="journal article" date="2019" name="Int. J. Syst. Evol. Microbiol.">
        <title>The Global Catalogue of Microorganisms (GCM) 10K type strain sequencing project: providing services to taxonomists for standard genome sequencing and annotation.</title>
        <authorList>
            <consortium name="The Broad Institute Genomics Platform"/>
            <consortium name="The Broad Institute Genome Sequencing Center for Infectious Disease"/>
            <person name="Wu L."/>
            <person name="Ma J."/>
        </authorList>
    </citation>
    <scope>NUCLEOTIDE SEQUENCE [LARGE SCALE GENOMIC DNA]</scope>
    <source>
        <strain evidence="7">KCTC 52094</strain>
    </source>
</reference>
<gene>
    <name evidence="6" type="ORF">ACFOD4_10335</name>
</gene>
<feature type="chain" id="PRO_5046437786" evidence="4">
    <location>
        <begin position="21"/>
        <end position="532"/>
    </location>
</feature>
<evidence type="ECO:0000256" key="1">
    <source>
        <dbReference type="ARBA" id="ARBA00004418"/>
    </source>
</evidence>
<proteinExistence type="inferred from homology"/>
<dbReference type="SUPFAM" id="SSF53850">
    <property type="entry name" value="Periplasmic binding protein-like II"/>
    <property type="match status" value="1"/>
</dbReference>
<accession>A0ABV7FYH2</accession>
<comment type="caution">
    <text evidence="6">The sequence shown here is derived from an EMBL/GenBank/DDBJ whole genome shotgun (WGS) entry which is preliminary data.</text>
</comment>
<dbReference type="EMBL" id="JBHRTN010000009">
    <property type="protein sequence ID" value="MFC3125459.1"/>
    <property type="molecule type" value="Genomic_DNA"/>
</dbReference>
<feature type="signal peptide" evidence="4">
    <location>
        <begin position="1"/>
        <end position="20"/>
    </location>
</feature>
<organism evidence="6 7">
    <name type="scientific">Teichococcus globiformis</name>
    <dbReference type="NCBI Taxonomy" id="2307229"/>
    <lineage>
        <taxon>Bacteria</taxon>
        <taxon>Pseudomonadati</taxon>
        <taxon>Pseudomonadota</taxon>
        <taxon>Alphaproteobacteria</taxon>
        <taxon>Acetobacterales</taxon>
        <taxon>Roseomonadaceae</taxon>
        <taxon>Roseomonas</taxon>
    </lineage>
</organism>
<dbReference type="PIRSF" id="PIRSF002741">
    <property type="entry name" value="MppA"/>
    <property type="match status" value="1"/>
</dbReference>
<keyword evidence="7" id="KW-1185">Reference proteome</keyword>
<sequence length="532" mass="58424">MLRRDLLRTSLALGAGAALGAPHLSLAQPAGGTLRFVPQADAAILDPTITTGLVNRNHGFLVFDTLYGIDEQGVTQPQMVEDHSVEDDGKRVTMRLREGLRFHDGEPVRGRDVVASLRRWAYRDAFGSSLMAAVDELSAPDDRTVLWRLKAPFPMLPEALGKVGAIVAFIMPERLASANDPVPPVKELVGSGPFRFRADQHVSGSRLVYERFDGYVPRPAGNTSLLAGPKIARFDRVEWQVMPDASTAAGALQQGEIDWWDQPIYDLLPVLKRDRNLIVEVIDPYGAIGVLRFNQLHPPFNTPAIRRAVLGAIRQSDYMVAVAGEDRALWKDGIGFFAPGGVMANNEGMAALDGSRSIAQSQQALKEAGYKGEPVLLMAPSDFPAIKAMSDVTADLFQRLGLRVDYQVMDWGTMLTRMANRNTIDKGGYSCFCTYSAGVTQLNPSAHNFLRGSGDKATFGWARSEELEALRGAWFAAPDVETQREIGVKAQRQAFIDAPYVPLGLFYQPTAYRKSLQGMLKGLPLFWNLHRA</sequence>
<protein>
    <submittedName>
        <fullName evidence="6">ABC transporter substrate-binding protein</fullName>
    </submittedName>
</protein>
<dbReference type="PANTHER" id="PTHR30290:SF38">
    <property type="entry name" value="D,D-DIPEPTIDE-BINDING PERIPLASMIC PROTEIN DDPA-RELATED"/>
    <property type="match status" value="1"/>
</dbReference>
<dbReference type="Gene3D" id="3.10.105.10">
    <property type="entry name" value="Dipeptide-binding Protein, Domain 3"/>
    <property type="match status" value="1"/>
</dbReference>
<evidence type="ECO:0000313" key="6">
    <source>
        <dbReference type="EMBL" id="MFC3125459.1"/>
    </source>
</evidence>
<comment type="subcellular location">
    <subcellularLocation>
        <location evidence="1">Periplasm</location>
    </subcellularLocation>
</comment>
<dbReference type="Proteomes" id="UP001595593">
    <property type="component" value="Unassembled WGS sequence"/>
</dbReference>
<evidence type="ECO:0000256" key="3">
    <source>
        <dbReference type="ARBA" id="ARBA00022729"/>
    </source>
</evidence>
<feature type="domain" description="Solute-binding protein family 5" evidence="5">
    <location>
        <begin position="76"/>
        <end position="422"/>
    </location>
</feature>
<dbReference type="InterPro" id="IPR039424">
    <property type="entry name" value="SBP_5"/>
</dbReference>
<dbReference type="RefSeq" id="WP_379596171.1">
    <property type="nucleotide sequence ID" value="NZ_JBHRTN010000009.1"/>
</dbReference>
<dbReference type="InterPro" id="IPR006311">
    <property type="entry name" value="TAT_signal"/>
</dbReference>
<evidence type="ECO:0000256" key="4">
    <source>
        <dbReference type="SAM" id="SignalP"/>
    </source>
</evidence>
<dbReference type="CDD" id="cd08502">
    <property type="entry name" value="PBP2_NikA_DppA_OppA_like_16"/>
    <property type="match status" value="1"/>
</dbReference>
<dbReference type="InterPro" id="IPR000914">
    <property type="entry name" value="SBP_5_dom"/>
</dbReference>
<dbReference type="Gene3D" id="3.40.190.10">
    <property type="entry name" value="Periplasmic binding protein-like II"/>
    <property type="match status" value="1"/>
</dbReference>
<evidence type="ECO:0000259" key="5">
    <source>
        <dbReference type="Pfam" id="PF00496"/>
    </source>
</evidence>